<feature type="coiled-coil region" evidence="3">
    <location>
        <begin position="435"/>
        <end position="462"/>
    </location>
</feature>
<proteinExistence type="predicted"/>
<dbReference type="EMBL" id="CAMPGE010006029">
    <property type="protein sequence ID" value="CAI2364874.1"/>
    <property type="molecule type" value="Genomic_DNA"/>
</dbReference>
<protein>
    <recommendedName>
        <fullName evidence="4">Alanine dehydrogenase/pyridine nucleotide transhydrogenase N-terminal domain-containing protein</fullName>
    </recommendedName>
</protein>
<dbReference type="Pfam" id="PF04455">
    <property type="entry name" value="Saccharop_dh_N"/>
    <property type="match status" value="1"/>
</dbReference>
<dbReference type="SUPFAM" id="SSF52283">
    <property type="entry name" value="Formate/glycerate dehydrogenase catalytic domain-like"/>
    <property type="match status" value="1"/>
</dbReference>
<accession>A0AAD1X8I6</accession>
<evidence type="ECO:0000256" key="3">
    <source>
        <dbReference type="SAM" id="Coils"/>
    </source>
</evidence>
<dbReference type="CDD" id="cd12189">
    <property type="entry name" value="LKR_SDH_like"/>
    <property type="match status" value="1"/>
</dbReference>
<evidence type="ECO:0000256" key="1">
    <source>
        <dbReference type="ARBA" id="ARBA00023002"/>
    </source>
</evidence>
<keyword evidence="6" id="KW-1185">Reference proteome</keyword>
<gene>
    <name evidence="5" type="ORF">ECRASSUSDP1_LOCUS6224</name>
</gene>
<dbReference type="GO" id="GO:0004753">
    <property type="term" value="F:saccharopine dehydrogenase activity"/>
    <property type="evidence" value="ECO:0007669"/>
    <property type="project" value="TreeGrafter"/>
</dbReference>
<dbReference type="InterPro" id="IPR007886">
    <property type="entry name" value="AlaDH/PNT_N"/>
</dbReference>
<evidence type="ECO:0000313" key="6">
    <source>
        <dbReference type="Proteomes" id="UP001295684"/>
    </source>
</evidence>
<comment type="caution">
    <text evidence="5">The sequence shown here is derived from an EMBL/GenBank/DDBJ whole genome shotgun (WGS) entry which is preliminary data.</text>
</comment>
<dbReference type="InterPro" id="IPR051168">
    <property type="entry name" value="AASS"/>
</dbReference>
<dbReference type="SMART" id="SM01003">
    <property type="entry name" value="AlaDh_PNT_N"/>
    <property type="match status" value="1"/>
</dbReference>
<organism evidence="5 6">
    <name type="scientific">Euplotes crassus</name>
    <dbReference type="NCBI Taxonomy" id="5936"/>
    <lineage>
        <taxon>Eukaryota</taxon>
        <taxon>Sar</taxon>
        <taxon>Alveolata</taxon>
        <taxon>Ciliophora</taxon>
        <taxon>Intramacronucleata</taxon>
        <taxon>Spirotrichea</taxon>
        <taxon>Hypotrichia</taxon>
        <taxon>Euplotida</taxon>
        <taxon>Euplotidae</taxon>
        <taxon>Moneuplotes</taxon>
    </lineage>
</organism>
<dbReference type="FunFam" id="3.40.50.720:FF:000087">
    <property type="entry name" value="alpha-aminoadipic semialdehyde synthase, mitochondrial"/>
    <property type="match status" value="1"/>
</dbReference>
<evidence type="ECO:0000256" key="2">
    <source>
        <dbReference type="ARBA" id="ARBA00023027"/>
    </source>
</evidence>
<reference evidence="5" key="1">
    <citation type="submission" date="2023-07" db="EMBL/GenBank/DDBJ databases">
        <authorList>
            <consortium name="AG Swart"/>
            <person name="Singh M."/>
            <person name="Singh A."/>
            <person name="Seah K."/>
            <person name="Emmerich C."/>
        </authorList>
    </citation>
    <scope>NUCLEOTIDE SEQUENCE</scope>
    <source>
        <strain evidence="5">DP1</strain>
    </source>
</reference>
<evidence type="ECO:0000313" key="5">
    <source>
        <dbReference type="EMBL" id="CAI2364874.1"/>
    </source>
</evidence>
<dbReference type="AlphaFoldDB" id="A0AAD1X8I6"/>
<name>A0AAD1X8I6_EUPCR</name>
<dbReference type="Gene3D" id="3.40.50.720">
    <property type="entry name" value="NAD(P)-binding Rossmann-like Domain"/>
    <property type="match status" value="1"/>
</dbReference>
<sequence>MEETKGKCIGIVREQKNKWERRVAITPKEVKVLVEQGIKVVVQPSTIRCFTQKEFEDAGAIISEDLSEAQLIVGVKEIPLDKLYPGKTHMFFSHTIKAQDYNMPLLDKMLEDKIRLIDYECIKDKGQRLVAFGRYAGIAGVVDFMRGIGEYLLERRYQSFFVNVASTYMYVDLEDIKESITKVGKNIASKGLPPEFAPYVFAVSGAGRVGSGACEILELLPHEYVDPDDLDSVPKDDNTKVYITVLKEKDLAEKIEPNGEEFDLQHYYDNPSEYKPKFKKYYDQISFLVNCQYWDAKYVRNIYEKDLCEAIGTKFMGFTDISADYEGSIEVTREFSNIEDPFNLYCRKTQKLKSRISDYEDGDILYHCVDHLPAEMPIESSCTFGENLLPFLPELLKLDSDTKFEDIEGVSDIMKNSIICYNGALTKNYKYIDQLRKLNELQKKEDEEIKEMKRESKGLKRSISFTSLCISGHIFDTKFFNDTLDILESADTSFRVMNLTCGQREDEESSATLQIFSHDILKLNNALEKLHEAAESLPVKITKNYDNAD</sequence>
<dbReference type="GO" id="GO:0019878">
    <property type="term" value="P:lysine biosynthetic process via aminoadipic acid"/>
    <property type="evidence" value="ECO:0007669"/>
    <property type="project" value="TreeGrafter"/>
</dbReference>
<keyword evidence="1" id="KW-0560">Oxidoreductase</keyword>
<dbReference type="Proteomes" id="UP001295684">
    <property type="component" value="Unassembled WGS sequence"/>
</dbReference>
<keyword evidence="3" id="KW-0175">Coiled coil</keyword>
<dbReference type="Pfam" id="PF05222">
    <property type="entry name" value="AlaDh_PNT_N"/>
    <property type="match status" value="1"/>
</dbReference>
<dbReference type="InterPro" id="IPR043009">
    <property type="entry name" value="LOR/SDH_bifunc_enz_cons_dom_sf"/>
</dbReference>
<dbReference type="PANTHER" id="PTHR11133">
    <property type="entry name" value="SACCHAROPINE DEHYDROGENASE"/>
    <property type="match status" value="1"/>
</dbReference>
<dbReference type="GO" id="GO:0005737">
    <property type="term" value="C:cytoplasm"/>
    <property type="evidence" value="ECO:0007669"/>
    <property type="project" value="TreeGrafter"/>
</dbReference>
<keyword evidence="2" id="KW-0520">NAD</keyword>
<dbReference type="InterPro" id="IPR007545">
    <property type="entry name" value="LOR/SDH_bifunc_enz_cons_dom"/>
</dbReference>
<evidence type="ECO:0000259" key="4">
    <source>
        <dbReference type="SMART" id="SM01003"/>
    </source>
</evidence>
<dbReference type="Gene3D" id="3.30.70.2690">
    <property type="entry name" value="LOR/SDH bifunctional enzyme, conserved domain"/>
    <property type="match status" value="1"/>
</dbReference>
<dbReference type="PANTHER" id="PTHR11133:SF22">
    <property type="entry name" value="ALPHA-AMINOADIPIC SEMIALDEHYDE SYNTHASE, MITOCHONDRIAL"/>
    <property type="match status" value="1"/>
</dbReference>
<feature type="domain" description="Alanine dehydrogenase/pyridine nucleotide transhydrogenase N-terminal" evidence="4">
    <location>
        <begin position="10"/>
        <end position="139"/>
    </location>
</feature>